<dbReference type="Pfam" id="PF00460">
    <property type="entry name" value="Flg_bb_rod"/>
    <property type="match status" value="1"/>
</dbReference>
<comment type="similarity">
    <text evidence="2">Belongs to the flagella basal body rod proteins family.</text>
</comment>
<evidence type="ECO:0000256" key="4">
    <source>
        <dbReference type="ARBA" id="ARBA00023143"/>
    </source>
</evidence>
<dbReference type="EMBL" id="QGKU01000033">
    <property type="protein sequence ID" value="PWR02718.1"/>
    <property type="molecule type" value="Genomic_DNA"/>
</dbReference>
<dbReference type="InterPro" id="IPR010930">
    <property type="entry name" value="Flg_bb/hook_C_dom"/>
</dbReference>
<dbReference type="GO" id="GO:0030694">
    <property type="term" value="C:bacterial-type flagellum basal body, rod"/>
    <property type="evidence" value="ECO:0007669"/>
    <property type="project" value="UniProtKB-UniRule"/>
</dbReference>
<keyword evidence="10" id="KW-1185">Reference proteome</keyword>
<dbReference type="OrthoDB" id="9813951at2"/>
<evidence type="ECO:0000256" key="2">
    <source>
        <dbReference type="ARBA" id="ARBA00009677"/>
    </source>
</evidence>
<feature type="domain" description="Flagellar basal-body/hook protein C-terminal" evidence="8">
    <location>
        <begin position="92"/>
        <end position="134"/>
    </location>
</feature>
<dbReference type="AlphaFoldDB" id="A0A2V2LBE0"/>
<dbReference type="InterPro" id="IPR006299">
    <property type="entry name" value="FlgC"/>
</dbReference>
<dbReference type="PANTHER" id="PTHR30435">
    <property type="entry name" value="FLAGELLAR PROTEIN"/>
    <property type="match status" value="1"/>
</dbReference>
<reference evidence="9 10" key="1">
    <citation type="submission" date="2018-05" db="EMBL/GenBank/DDBJ databases">
        <title>Rhodobacteraceae gen. nov., sp. nov. isolated from sea water.</title>
        <authorList>
            <person name="Ren Y."/>
        </authorList>
    </citation>
    <scope>NUCLEOTIDE SEQUENCE [LARGE SCALE GENOMIC DNA]</scope>
    <source>
        <strain evidence="9 10">TG-679</strain>
    </source>
</reference>
<dbReference type="PANTHER" id="PTHR30435:SF2">
    <property type="entry name" value="FLAGELLAR BASAL-BODY ROD PROTEIN FLGC"/>
    <property type="match status" value="1"/>
</dbReference>
<comment type="caution">
    <text evidence="9">The sequence shown here is derived from an EMBL/GenBank/DDBJ whole genome shotgun (WGS) entry which is preliminary data.</text>
</comment>
<name>A0A2V2LBE0_9RHOB</name>
<accession>A0A2V2LBE0</accession>
<evidence type="ECO:0000259" key="8">
    <source>
        <dbReference type="Pfam" id="PF06429"/>
    </source>
</evidence>
<evidence type="ECO:0000259" key="7">
    <source>
        <dbReference type="Pfam" id="PF00460"/>
    </source>
</evidence>
<evidence type="ECO:0000313" key="9">
    <source>
        <dbReference type="EMBL" id="PWR02718.1"/>
    </source>
</evidence>
<evidence type="ECO:0000256" key="1">
    <source>
        <dbReference type="ARBA" id="ARBA00004117"/>
    </source>
</evidence>
<dbReference type="Pfam" id="PF06429">
    <property type="entry name" value="Flg_bbr_C"/>
    <property type="match status" value="1"/>
</dbReference>
<dbReference type="Proteomes" id="UP000245680">
    <property type="component" value="Unassembled WGS sequence"/>
</dbReference>
<proteinExistence type="inferred from homology"/>
<evidence type="ECO:0000256" key="6">
    <source>
        <dbReference type="RuleBase" id="RU362062"/>
    </source>
</evidence>
<sequence length="138" mass="14982">MSGIGTVFDIAGRAMSAQMQRLNTVASNIANADSMAASAETAYRPMRPVFETVYSEAARKDGLASVKVSSITTLDREPTKILQPDHPNADAEGYVYKAAVSTDEEMVEMLEAGRQYQNNLEVVSTLRTLMARTVTMGQ</sequence>
<keyword evidence="9" id="KW-0969">Cilium</keyword>
<comment type="subcellular location">
    <subcellularLocation>
        <location evidence="1 6">Bacterial flagellum basal body</location>
    </subcellularLocation>
</comment>
<feature type="domain" description="Flagellar basal body rod protein N-terminal" evidence="7">
    <location>
        <begin position="9"/>
        <end position="33"/>
    </location>
</feature>
<evidence type="ECO:0000313" key="10">
    <source>
        <dbReference type="Proteomes" id="UP000245680"/>
    </source>
</evidence>
<dbReference type="NCBIfam" id="TIGR01395">
    <property type="entry name" value="FlgC"/>
    <property type="match status" value="1"/>
</dbReference>
<keyword evidence="4 6" id="KW-0975">Bacterial flagellum</keyword>
<evidence type="ECO:0000256" key="5">
    <source>
        <dbReference type="ARBA" id="ARBA00025933"/>
    </source>
</evidence>
<comment type="subunit">
    <text evidence="5 6">The basal body constitutes a major portion of the flagellar organelle and consists of four rings (L,P,S, and M) mounted on a central rod. The rod consists of about 26 subunits of FlgG in the distal portion, and FlgB, FlgC and FlgF are thought to build up the proximal portion of the rod with about 6 subunits each.</text>
</comment>
<evidence type="ECO:0000256" key="3">
    <source>
        <dbReference type="ARBA" id="ARBA00017941"/>
    </source>
</evidence>
<dbReference type="InterPro" id="IPR001444">
    <property type="entry name" value="Flag_bb_rod_N"/>
</dbReference>
<dbReference type="InterPro" id="IPR019776">
    <property type="entry name" value="Flagellar_basal_body_rod_CS"/>
</dbReference>
<dbReference type="PROSITE" id="PS00588">
    <property type="entry name" value="FLAGELLA_BB_ROD"/>
    <property type="match status" value="1"/>
</dbReference>
<keyword evidence="9" id="KW-0966">Cell projection</keyword>
<dbReference type="RefSeq" id="WP_109811766.1">
    <property type="nucleotide sequence ID" value="NZ_QGKU01000033.1"/>
</dbReference>
<keyword evidence="9" id="KW-0282">Flagellum</keyword>
<dbReference type="GO" id="GO:0071978">
    <property type="term" value="P:bacterial-type flagellum-dependent swarming motility"/>
    <property type="evidence" value="ECO:0007669"/>
    <property type="project" value="TreeGrafter"/>
</dbReference>
<gene>
    <name evidence="9" type="primary">flgC</name>
    <name evidence="9" type="ORF">DKT77_10275</name>
</gene>
<organism evidence="9 10">
    <name type="scientific">Meridianimarinicoccus roseus</name>
    <dbReference type="NCBI Taxonomy" id="2072018"/>
    <lineage>
        <taxon>Bacteria</taxon>
        <taxon>Pseudomonadati</taxon>
        <taxon>Pseudomonadota</taxon>
        <taxon>Alphaproteobacteria</taxon>
        <taxon>Rhodobacterales</taxon>
        <taxon>Paracoccaceae</taxon>
        <taxon>Meridianimarinicoccus</taxon>
    </lineage>
</organism>
<protein>
    <recommendedName>
        <fullName evidence="3 6">Flagellar basal-body rod protein FlgC</fullName>
    </recommendedName>
</protein>